<evidence type="ECO:0000313" key="1">
    <source>
        <dbReference type="EMBL" id="RUS99352.1"/>
    </source>
</evidence>
<dbReference type="OrthoDB" id="515521at2"/>
<accession>A0A3S1IM13</accession>
<name>A0A3S1IM13_9CYAN</name>
<dbReference type="EMBL" id="RSCL01000026">
    <property type="protein sequence ID" value="RUS99352.1"/>
    <property type="molecule type" value="Genomic_DNA"/>
</dbReference>
<evidence type="ECO:0000313" key="2">
    <source>
        <dbReference type="Proteomes" id="UP000271624"/>
    </source>
</evidence>
<sequence length="66" mass="7363">MLAAILTENQILAPSKVCQSCMLADASGQPRWREGQLYCGRAIDKITTEQPEQYQCAMGFRVVKVD</sequence>
<keyword evidence="2" id="KW-1185">Reference proteome</keyword>
<reference evidence="1" key="1">
    <citation type="submission" date="2018-12" db="EMBL/GenBank/DDBJ databases">
        <authorList>
            <person name="Will S."/>
            <person name="Neumann-Schaal M."/>
            <person name="Henke P."/>
        </authorList>
    </citation>
    <scope>NUCLEOTIDE SEQUENCE</scope>
    <source>
        <strain evidence="1">PCC 7102</strain>
    </source>
</reference>
<dbReference type="Proteomes" id="UP000271624">
    <property type="component" value="Unassembled WGS sequence"/>
</dbReference>
<dbReference type="AlphaFoldDB" id="A0A3S1IM13"/>
<reference evidence="1" key="2">
    <citation type="journal article" date="2019" name="Genome Biol. Evol.">
        <title>Day and night: Metabolic profiles and evolutionary relationships of six axenic non-marine cyanobacteria.</title>
        <authorList>
            <person name="Will S.E."/>
            <person name="Henke P."/>
            <person name="Boedeker C."/>
            <person name="Huang S."/>
            <person name="Brinkmann H."/>
            <person name="Rohde M."/>
            <person name="Jarek M."/>
            <person name="Friedl T."/>
            <person name="Seufert S."/>
            <person name="Schumacher M."/>
            <person name="Overmann J."/>
            <person name="Neumann-Schaal M."/>
            <person name="Petersen J."/>
        </authorList>
    </citation>
    <scope>NUCLEOTIDE SEQUENCE [LARGE SCALE GENOMIC DNA]</scope>
    <source>
        <strain evidence="1">PCC 7102</strain>
    </source>
</reference>
<organism evidence="1 2">
    <name type="scientific">Dulcicalothrix desertica PCC 7102</name>
    <dbReference type="NCBI Taxonomy" id="232991"/>
    <lineage>
        <taxon>Bacteria</taxon>
        <taxon>Bacillati</taxon>
        <taxon>Cyanobacteriota</taxon>
        <taxon>Cyanophyceae</taxon>
        <taxon>Nostocales</taxon>
        <taxon>Calotrichaceae</taxon>
        <taxon>Dulcicalothrix</taxon>
    </lineage>
</organism>
<dbReference type="RefSeq" id="WP_019492798.1">
    <property type="nucleotide sequence ID" value="NZ_RSCL01000026.1"/>
</dbReference>
<comment type="caution">
    <text evidence="1">The sequence shown here is derived from an EMBL/GenBank/DDBJ whole genome shotgun (WGS) entry which is preliminary data.</text>
</comment>
<proteinExistence type="predicted"/>
<gene>
    <name evidence="1" type="ORF">DSM106972_077940</name>
</gene>
<protein>
    <submittedName>
        <fullName evidence="1">Uncharacterized protein</fullName>
    </submittedName>
</protein>